<evidence type="ECO:0000256" key="3">
    <source>
        <dbReference type="ARBA" id="ARBA00022723"/>
    </source>
</evidence>
<evidence type="ECO:0000256" key="5">
    <source>
        <dbReference type="ARBA" id="ARBA00022833"/>
    </source>
</evidence>
<accession>A0A1E1VYI8</accession>
<keyword evidence="11" id="KW-0131">Cell cycle</keyword>
<dbReference type="AlphaFoldDB" id="A0A1E1VYI8"/>
<evidence type="ECO:0000256" key="4">
    <source>
        <dbReference type="ARBA" id="ARBA00022771"/>
    </source>
</evidence>
<evidence type="ECO:0000256" key="6">
    <source>
        <dbReference type="ARBA" id="ARBA00023015"/>
    </source>
</evidence>
<evidence type="ECO:0000259" key="13">
    <source>
        <dbReference type="PROSITE" id="PS50950"/>
    </source>
</evidence>
<dbReference type="Pfam" id="PF05485">
    <property type="entry name" value="THAP"/>
    <property type="match status" value="1"/>
</dbReference>
<dbReference type="OrthoDB" id="5982876at2759"/>
<organism evidence="14">
    <name type="scientific">Pectinophora gossypiella</name>
    <name type="common">Cotton pink bollworm</name>
    <name type="synonym">Depressaria gossypiella</name>
    <dbReference type="NCBI Taxonomy" id="13191"/>
    <lineage>
        <taxon>Eukaryota</taxon>
        <taxon>Metazoa</taxon>
        <taxon>Ecdysozoa</taxon>
        <taxon>Arthropoda</taxon>
        <taxon>Hexapoda</taxon>
        <taxon>Insecta</taxon>
        <taxon>Pterygota</taxon>
        <taxon>Neoptera</taxon>
        <taxon>Endopterygota</taxon>
        <taxon>Lepidoptera</taxon>
        <taxon>Glossata</taxon>
        <taxon>Ditrysia</taxon>
        <taxon>Gelechioidea</taxon>
        <taxon>Gelechiidae</taxon>
        <taxon>Apatetrinae</taxon>
        <taxon>Pectinophora</taxon>
    </lineage>
</organism>
<evidence type="ECO:0000256" key="12">
    <source>
        <dbReference type="PROSITE-ProRule" id="PRU00309"/>
    </source>
</evidence>
<keyword evidence="7" id="KW-0175">Coiled coil</keyword>
<gene>
    <name evidence="14" type="ORF">g.17434</name>
</gene>
<keyword evidence="3" id="KW-0479">Metal-binding</keyword>
<evidence type="ECO:0000256" key="8">
    <source>
        <dbReference type="ARBA" id="ARBA00023125"/>
    </source>
</evidence>
<comment type="similarity">
    <text evidence="2">Belongs to the THAP1 family.</text>
</comment>
<dbReference type="PROSITE" id="PS50950">
    <property type="entry name" value="ZF_THAP"/>
    <property type="match status" value="1"/>
</dbReference>
<comment type="subcellular location">
    <subcellularLocation>
        <location evidence="1">Nucleus</location>
        <location evidence="1">Nucleoplasm</location>
    </subcellularLocation>
</comment>
<dbReference type="GO" id="GO:0008270">
    <property type="term" value="F:zinc ion binding"/>
    <property type="evidence" value="ECO:0007669"/>
    <property type="project" value="UniProtKB-KW"/>
</dbReference>
<keyword evidence="9" id="KW-0804">Transcription</keyword>
<sequence length="168" mass="19431">MVTCAITSCKNTSAKISKNTHGITFHRFPKDKGRRRQWEVAVNREEQWTSTASSAVCSEHFEASDFYLTERGLRKLSCDAVPSINISACQPVEPTIADLEPVDIHPNDTEEVINLKYKVRRLEVLAESRRRKVQVLWQTKRRLRIRLARMKIILKHLISAKKDKVTEM</sequence>
<evidence type="ECO:0000256" key="11">
    <source>
        <dbReference type="ARBA" id="ARBA00023306"/>
    </source>
</evidence>
<name>A0A1E1VYI8_PECGO</name>
<dbReference type="InterPro" id="IPR038441">
    <property type="entry name" value="THAP_Znf_sf"/>
</dbReference>
<feature type="domain" description="THAP-type" evidence="13">
    <location>
        <begin position="1"/>
        <end position="85"/>
    </location>
</feature>
<evidence type="ECO:0000256" key="1">
    <source>
        <dbReference type="ARBA" id="ARBA00004642"/>
    </source>
</evidence>
<dbReference type="SMART" id="SM00980">
    <property type="entry name" value="THAP"/>
    <property type="match status" value="1"/>
</dbReference>
<proteinExistence type="inferred from homology"/>
<dbReference type="SMART" id="SM00692">
    <property type="entry name" value="DM3"/>
    <property type="match status" value="1"/>
</dbReference>
<evidence type="ECO:0000256" key="10">
    <source>
        <dbReference type="ARBA" id="ARBA00023242"/>
    </source>
</evidence>
<evidence type="ECO:0000313" key="14">
    <source>
        <dbReference type="EMBL" id="JAT79752.1"/>
    </source>
</evidence>
<evidence type="ECO:0000256" key="7">
    <source>
        <dbReference type="ARBA" id="ARBA00023054"/>
    </source>
</evidence>
<keyword evidence="8 12" id="KW-0238">DNA-binding</keyword>
<protein>
    <recommendedName>
        <fullName evidence="13">THAP-type domain-containing protein</fullName>
    </recommendedName>
</protein>
<evidence type="ECO:0000256" key="2">
    <source>
        <dbReference type="ARBA" id="ARBA00006177"/>
    </source>
</evidence>
<dbReference type="GO" id="GO:0043565">
    <property type="term" value="F:sequence-specific DNA binding"/>
    <property type="evidence" value="ECO:0007669"/>
    <property type="project" value="InterPro"/>
</dbReference>
<dbReference type="InterPro" id="IPR026516">
    <property type="entry name" value="THAP1/10"/>
</dbReference>
<dbReference type="EMBL" id="GDQN01011302">
    <property type="protein sequence ID" value="JAT79752.1"/>
    <property type="molecule type" value="Transcribed_RNA"/>
</dbReference>
<dbReference type="InterPro" id="IPR006612">
    <property type="entry name" value="THAP_Znf"/>
</dbReference>
<reference evidence="14" key="1">
    <citation type="submission" date="2015-09" db="EMBL/GenBank/DDBJ databases">
        <title>De novo assembly of Pectinophora gossypiella (Pink Bollworm) gut transcriptome.</title>
        <authorList>
            <person name="Tassone E.E."/>
        </authorList>
    </citation>
    <scope>NUCLEOTIDE SEQUENCE</scope>
</reference>
<keyword evidence="10" id="KW-0539">Nucleus</keyword>
<evidence type="ECO:0000256" key="9">
    <source>
        <dbReference type="ARBA" id="ARBA00023163"/>
    </source>
</evidence>
<dbReference type="GO" id="GO:0005654">
    <property type="term" value="C:nucleoplasm"/>
    <property type="evidence" value="ECO:0007669"/>
    <property type="project" value="UniProtKB-SubCell"/>
</dbReference>
<keyword evidence="5" id="KW-0862">Zinc</keyword>
<dbReference type="PANTHER" id="PTHR46600">
    <property type="entry name" value="THAP DOMAIN-CONTAINING"/>
    <property type="match status" value="1"/>
</dbReference>
<dbReference type="SUPFAM" id="SSF57716">
    <property type="entry name" value="Glucocorticoid receptor-like (DNA-binding domain)"/>
    <property type="match status" value="1"/>
</dbReference>
<keyword evidence="4 12" id="KW-0863">Zinc-finger</keyword>
<dbReference type="Gene3D" id="6.20.210.20">
    <property type="entry name" value="THAP domain"/>
    <property type="match status" value="1"/>
</dbReference>
<dbReference type="PANTHER" id="PTHR46600:SF1">
    <property type="entry name" value="THAP DOMAIN-CONTAINING PROTEIN 1"/>
    <property type="match status" value="1"/>
</dbReference>
<keyword evidence="6" id="KW-0805">Transcription regulation</keyword>